<evidence type="ECO:0000313" key="3">
    <source>
        <dbReference type="Proteomes" id="UP000829196"/>
    </source>
</evidence>
<dbReference type="AlphaFoldDB" id="A0A8T3ABD8"/>
<reference evidence="2" key="1">
    <citation type="journal article" date="2022" name="Front. Genet.">
        <title>Chromosome-Scale Assembly of the Dendrobium nobile Genome Provides Insights Into the Molecular Mechanism of the Biosynthesis of the Medicinal Active Ingredient of Dendrobium.</title>
        <authorList>
            <person name="Xu Q."/>
            <person name="Niu S.-C."/>
            <person name="Li K.-L."/>
            <person name="Zheng P.-J."/>
            <person name="Zhang X.-J."/>
            <person name="Jia Y."/>
            <person name="Liu Y."/>
            <person name="Niu Y.-X."/>
            <person name="Yu L.-H."/>
            <person name="Chen D.-F."/>
            <person name="Zhang G.-Q."/>
        </authorList>
    </citation>
    <scope>NUCLEOTIDE SEQUENCE</scope>
    <source>
        <tissue evidence="2">Leaf</tissue>
    </source>
</reference>
<name>A0A8T3ABD8_DENNO</name>
<feature type="compositionally biased region" description="Basic and acidic residues" evidence="1">
    <location>
        <begin position="191"/>
        <end position="201"/>
    </location>
</feature>
<dbReference type="Proteomes" id="UP000829196">
    <property type="component" value="Unassembled WGS sequence"/>
</dbReference>
<organism evidence="2 3">
    <name type="scientific">Dendrobium nobile</name>
    <name type="common">Orchid</name>
    <dbReference type="NCBI Taxonomy" id="94219"/>
    <lineage>
        <taxon>Eukaryota</taxon>
        <taxon>Viridiplantae</taxon>
        <taxon>Streptophyta</taxon>
        <taxon>Embryophyta</taxon>
        <taxon>Tracheophyta</taxon>
        <taxon>Spermatophyta</taxon>
        <taxon>Magnoliopsida</taxon>
        <taxon>Liliopsida</taxon>
        <taxon>Asparagales</taxon>
        <taxon>Orchidaceae</taxon>
        <taxon>Epidendroideae</taxon>
        <taxon>Malaxideae</taxon>
        <taxon>Dendrobiinae</taxon>
        <taxon>Dendrobium</taxon>
    </lineage>
</organism>
<proteinExistence type="predicted"/>
<dbReference type="EMBL" id="JAGYWB010000018">
    <property type="protein sequence ID" value="KAI0493092.1"/>
    <property type="molecule type" value="Genomic_DNA"/>
</dbReference>
<evidence type="ECO:0000256" key="1">
    <source>
        <dbReference type="SAM" id="MobiDB-lite"/>
    </source>
</evidence>
<keyword evidence="3" id="KW-1185">Reference proteome</keyword>
<evidence type="ECO:0000313" key="2">
    <source>
        <dbReference type="EMBL" id="KAI0493092.1"/>
    </source>
</evidence>
<feature type="region of interest" description="Disordered" evidence="1">
    <location>
        <begin position="170"/>
        <end position="210"/>
    </location>
</feature>
<sequence length="210" mass="22866">MLFGDQSECATSPLRSVPWLGAAHVAHSSWSLDDAPPSAHNNFSSPRGLDLHGLKLLGLISDRLAKFRTHPAFLTGARRCSALSMPSDGLLLPLIGTTVAVFHPRTLLIKPPSLIRQSQCHETPIWTVLTLIISCRTSSQESAGNWGVKGLNDSLFQKLEYEGLSLLPGKAKQQPNKSLPLVTPHSQSHSDNSRQHYHVEEQNQATPASS</sequence>
<protein>
    <submittedName>
        <fullName evidence="2">Uncharacterized protein</fullName>
    </submittedName>
</protein>
<comment type="caution">
    <text evidence="2">The sequence shown here is derived from an EMBL/GenBank/DDBJ whole genome shotgun (WGS) entry which is preliminary data.</text>
</comment>
<accession>A0A8T3ABD8</accession>
<gene>
    <name evidence="2" type="ORF">KFK09_027368</name>
</gene>